<dbReference type="SUPFAM" id="SSF53335">
    <property type="entry name" value="S-adenosyl-L-methionine-dependent methyltransferases"/>
    <property type="match status" value="1"/>
</dbReference>
<dbReference type="NCBIfam" id="TIGR03533">
    <property type="entry name" value="L3_gln_methyl"/>
    <property type="match status" value="1"/>
</dbReference>
<dbReference type="GO" id="GO:0005829">
    <property type="term" value="C:cytosol"/>
    <property type="evidence" value="ECO:0007669"/>
    <property type="project" value="TreeGrafter"/>
</dbReference>
<gene>
    <name evidence="6" type="ORF">MAGMO_3186</name>
</gene>
<organism evidence="6">
    <name type="scientific">Magnetococcus massalia (strain MO-1)</name>
    <dbReference type="NCBI Taxonomy" id="451514"/>
    <lineage>
        <taxon>Bacteria</taxon>
        <taxon>Pseudomonadati</taxon>
        <taxon>Pseudomonadota</taxon>
        <taxon>Magnetococcia</taxon>
        <taxon>Magnetococcales</taxon>
        <taxon>Magnetococcaceae</taxon>
        <taxon>Magnetococcus</taxon>
    </lineage>
</organism>
<dbReference type="InterPro" id="IPR004556">
    <property type="entry name" value="HemK-like"/>
</dbReference>
<evidence type="ECO:0000259" key="4">
    <source>
        <dbReference type="Pfam" id="PF05175"/>
    </source>
</evidence>
<dbReference type="InterPro" id="IPR002052">
    <property type="entry name" value="DNA_methylase_N6_adenine_CS"/>
</dbReference>
<dbReference type="GO" id="GO:0009007">
    <property type="term" value="F:site-specific DNA-methyltransferase (adenine-specific) activity"/>
    <property type="evidence" value="ECO:0007669"/>
    <property type="project" value="UniProtKB-EC"/>
</dbReference>
<dbReference type="Gene3D" id="1.10.8.10">
    <property type="entry name" value="DNA helicase RuvA subunit, C-terminal domain"/>
    <property type="match status" value="1"/>
</dbReference>
<evidence type="ECO:0000256" key="1">
    <source>
        <dbReference type="ARBA" id="ARBA00022603"/>
    </source>
</evidence>
<sequence>MDYDNGLQSPELEAEYLVAHTIAKSLDEIEKYADFPLSDELQCQLSAMVERRINQRTPVLYLTQEAYFAGFKFYVDERVLIPRSRIENILDDPDGLHGLMEGHRPLRRALDLCTGSGCLAISMALLYPGLKVDAADLSKDALAVAKKNCKIHKTGHRVRLVESDLFQNLKGSCYDLIVTNPPYVPTQIYDDLKEEYMQEPKMALEAGGDGLDLVLPILQQAADFLEPGGVLLCEVGDDTEEIMQKRWPNLPIEWLMFHFGGSGVFATTREQLLEWDGS</sequence>
<dbReference type="EMBL" id="LO017727">
    <property type="protein sequence ID" value="CRH07326.1"/>
    <property type="molecule type" value="Genomic_DNA"/>
</dbReference>
<dbReference type="EC" id="2.1.1.72" evidence="6"/>
<feature type="domain" description="Release factor glutamine methyltransferase N-terminal" evidence="5">
    <location>
        <begin position="5"/>
        <end position="63"/>
    </location>
</feature>
<dbReference type="Pfam" id="PF17827">
    <property type="entry name" value="PrmC_N"/>
    <property type="match status" value="1"/>
</dbReference>
<evidence type="ECO:0000256" key="2">
    <source>
        <dbReference type="ARBA" id="ARBA00022679"/>
    </source>
</evidence>
<dbReference type="GO" id="GO:0036009">
    <property type="term" value="F:protein-glutamine N-methyltransferase activity"/>
    <property type="evidence" value="ECO:0007669"/>
    <property type="project" value="InterPro"/>
</dbReference>
<dbReference type="CDD" id="cd02440">
    <property type="entry name" value="AdoMet_MTases"/>
    <property type="match status" value="1"/>
</dbReference>
<dbReference type="PIRSF" id="PIRSF037167">
    <property type="entry name" value="Mtase_YfcB_prd"/>
    <property type="match status" value="1"/>
</dbReference>
<dbReference type="Pfam" id="PF05175">
    <property type="entry name" value="MTS"/>
    <property type="match status" value="1"/>
</dbReference>
<evidence type="ECO:0000259" key="5">
    <source>
        <dbReference type="Pfam" id="PF17827"/>
    </source>
</evidence>
<dbReference type="InterPro" id="IPR040758">
    <property type="entry name" value="PrmC_N"/>
</dbReference>
<name>A0A1S7LNJ3_MAGMO</name>
<dbReference type="InterPro" id="IPR007848">
    <property type="entry name" value="Small_mtfrase_dom"/>
</dbReference>
<dbReference type="Gene3D" id="3.40.50.150">
    <property type="entry name" value="Vaccinia Virus protein VP39"/>
    <property type="match status" value="1"/>
</dbReference>
<dbReference type="AlphaFoldDB" id="A0A1S7LNJ3"/>
<keyword evidence="2 6" id="KW-0808">Transferase</keyword>
<dbReference type="NCBIfam" id="TIGR00536">
    <property type="entry name" value="hemK_fam"/>
    <property type="match status" value="1"/>
</dbReference>
<evidence type="ECO:0000256" key="3">
    <source>
        <dbReference type="ARBA" id="ARBA00022691"/>
    </source>
</evidence>
<dbReference type="GO" id="GO:0003676">
    <property type="term" value="F:nucleic acid binding"/>
    <property type="evidence" value="ECO:0007669"/>
    <property type="project" value="InterPro"/>
</dbReference>
<dbReference type="PANTHER" id="PTHR47806:SF1">
    <property type="entry name" value="RIBOSOMAL PROTEIN UL3 GLUTAMINE METHYLTRANSFERASE"/>
    <property type="match status" value="1"/>
</dbReference>
<keyword evidence="3" id="KW-0949">S-adenosyl-L-methionine</keyword>
<evidence type="ECO:0000313" key="6">
    <source>
        <dbReference type="EMBL" id="CRH07326.1"/>
    </source>
</evidence>
<dbReference type="PANTHER" id="PTHR47806">
    <property type="entry name" value="50S RIBOSOMAL PROTEIN L3 GLUTAMINE METHYLTRANSFERASE"/>
    <property type="match status" value="1"/>
</dbReference>
<reference evidence="6" key="1">
    <citation type="submission" date="2015-04" db="EMBL/GenBank/DDBJ databases">
        <authorList>
            <person name="Syromyatnikov M.Y."/>
            <person name="Popov V.N."/>
        </authorList>
    </citation>
    <scope>NUCLEOTIDE SEQUENCE</scope>
    <source>
        <strain evidence="6">MO-1</strain>
    </source>
</reference>
<dbReference type="InterPro" id="IPR029063">
    <property type="entry name" value="SAM-dependent_MTases_sf"/>
</dbReference>
<accession>A0A1S7LNJ3</accession>
<protein>
    <submittedName>
        <fullName evidence="6">Site-specific DNA-methyltransferase (Adenine-specific)</fullName>
        <ecNumber evidence="6">2.1.1.72</ecNumber>
    </submittedName>
</protein>
<dbReference type="GO" id="GO:0032259">
    <property type="term" value="P:methylation"/>
    <property type="evidence" value="ECO:0007669"/>
    <property type="project" value="UniProtKB-KW"/>
</dbReference>
<proteinExistence type="predicted"/>
<feature type="domain" description="Methyltransferase small" evidence="4">
    <location>
        <begin position="107"/>
        <end position="209"/>
    </location>
</feature>
<keyword evidence="1 6" id="KW-0489">Methyltransferase</keyword>
<dbReference type="PROSITE" id="PS00092">
    <property type="entry name" value="N6_MTASE"/>
    <property type="match status" value="1"/>
</dbReference>
<dbReference type="InterPro" id="IPR017127">
    <property type="entry name" value="Ribosome_uL3_MTase"/>
</dbReference>